<dbReference type="SUPFAM" id="SSF46785">
    <property type="entry name" value="Winged helix' DNA-binding domain"/>
    <property type="match status" value="1"/>
</dbReference>
<proteinExistence type="predicted"/>
<protein>
    <submittedName>
        <fullName evidence="5">Crp/Fnr family transcriptional regulator</fullName>
    </submittedName>
</protein>
<dbReference type="GO" id="GO:0005829">
    <property type="term" value="C:cytosol"/>
    <property type="evidence" value="ECO:0007669"/>
    <property type="project" value="TreeGrafter"/>
</dbReference>
<dbReference type="PANTHER" id="PTHR24567">
    <property type="entry name" value="CRP FAMILY TRANSCRIPTIONAL REGULATORY PROTEIN"/>
    <property type="match status" value="1"/>
</dbReference>
<keyword evidence="1" id="KW-0805">Transcription regulation</keyword>
<feature type="domain" description="HTH crp-type" evidence="4">
    <location>
        <begin position="151"/>
        <end position="216"/>
    </location>
</feature>
<sequence length="216" mass="25198">MKNKALLKAQLMACFSDVFETPLINEIAEHSLHRFYNKGDIVVDLDMEMTHIPIIINGLVKVTREDIHENEILLYFLEEGDTCACSIINCISKQKSIIRATTEVRAEIIEFPVNKIEEWMIKYKSWRVYVIDSYHHRLEELLVVIKNLAFKNLDNRLYAYLSHQAKIRHTEDLSITHREIATDLNTSRVVISRILKVLDQKGKIKLSRHNIHVFGS</sequence>
<keyword evidence="6" id="KW-1185">Reference proteome</keyword>
<dbReference type="GO" id="GO:0003700">
    <property type="term" value="F:DNA-binding transcription factor activity"/>
    <property type="evidence" value="ECO:0007669"/>
    <property type="project" value="TreeGrafter"/>
</dbReference>
<reference evidence="5 6" key="1">
    <citation type="submission" date="2019-08" db="EMBL/GenBank/DDBJ databases">
        <title>Seonamhaeicola sediminis sp. nov., isolated from marine sediment.</title>
        <authorList>
            <person name="Cao W.R."/>
        </authorList>
    </citation>
    <scope>NUCLEOTIDE SEQUENCE [LARGE SCALE GENOMIC DNA]</scope>
    <source>
        <strain evidence="5 6">1505</strain>
    </source>
</reference>
<dbReference type="Proteomes" id="UP000321080">
    <property type="component" value="Unassembled WGS sequence"/>
</dbReference>
<dbReference type="AlphaFoldDB" id="A0A5C7GEZ7"/>
<dbReference type="InterPro" id="IPR012318">
    <property type="entry name" value="HTH_CRP"/>
</dbReference>
<organism evidence="5 6">
    <name type="scientific">Seonamhaeicola maritimus</name>
    <dbReference type="NCBI Taxonomy" id="2591822"/>
    <lineage>
        <taxon>Bacteria</taxon>
        <taxon>Pseudomonadati</taxon>
        <taxon>Bacteroidota</taxon>
        <taxon>Flavobacteriia</taxon>
        <taxon>Flavobacteriales</taxon>
        <taxon>Flavobacteriaceae</taxon>
    </lineage>
</organism>
<keyword evidence="3" id="KW-0804">Transcription</keyword>
<dbReference type="Gene3D" id="2.60.120.10">
    <property type="entry name" value="Jelly Rolls"/>
    <property type="match status" value="1"/>
</dbReference>
<accession>A0A5C7GEZ7</accession>
<dbReference type="Pfam" id="PF13545">
    <property type="entry name" value="HTH_Crp_2"/>
    <property type="match status" value="1"/>
</dbReference>
<keyword evidence="2" id="KW-0238">DNA-binding</keyword>
<dbReference type="InterPro" id="IPR014710">
    <property type="entry name" value="RmlC-like_jellyroll"/>
</dbReference>
<dbReference type="InterPro" id="IPR018490">
    <property type="entry name" value="cNMP-bd_dom_sf"/>
</dbReference>
<dbReference type="InterPro" id="IPR000595">
    <property type="entry name" value="cNMP-bd_dom"/>
</dbReference>
<dbReference type="GO" id="GO:0003677">
    <property type="term" value="F:DNA binding"/>
    <property type="evidence" value="ECO:0007669"/>
    <property type="project" value="UniProtKB-KW"/>
</dbReference>
<dbReference type="OrthoDB" id="9776746at2"/>
<evidence type="ECO:0000256" key="2">
    <source>
        <dbReference type="ARBA" id="ARBA00023125"/>
    </source>
</evidence>
<evidence type="ECO:0000313" key="6">
    <source>
        <dbReference type="Proteomes" id="UP000321080"/>
    </source>
</evidence>
<name>A0A5C7GEZ7_9FLAO</name>
<dbReference type="PROSITE" id="PS51063">
    <property type="entry name" value="HTH_CRP_2"/>
    <property type="match status" value="1"/>
</dbReference>
<comment type="caution">
    <text evidence="5">The sequence shown here is derived from an EMBL/GenBank/DDBJ whole genome shotgun (WGS) entry which is preliminary data.</text>
</comment>
<dbReference type="SMART" id="SM00419">
    <property type="entry name" value="HTH_CRP"/>
    <property type="match status" value="1"/>
</dbReference>
<dbReference type="PANTHER" id="PTHR24567:SF26">
    <property type="entry name" value="REGULATORY PROTEIN YEIL"/>
    <property type="match status" value="1"/>
</dbReference>
<evidence type="ECO:0000256" key="3">
    <source>
        <dbReference type="ARBA" id="ARBA00023163"/>
    </source>
</evidence>
<dbReference type="Gene3D" id="1.10.10.10">
    <property type="entry name" value="Winged helix-like DNA-binding domain superfamily/Winged helix DNA-binding domain"/>
    <property type="match status" value="1"/>
</dbReference>
<dbReference type="CDD" id="cd00038">
    <property type="entry name" value="CAP_ED"/>
    <property type="match status" value="1"/>
</dbReference>
<dbReference type="InterPro" id="IPR050397">
    <property type="entry name" value="Env_Response_Regulators"/>
</dbReference>
<dbReference type="EMBL" id="VRKQ01000018">
    <property type="protein sequence ID" value="TXG35304.1"/>
    <property type="molecule type" value="Genomic_DNA"/>
</dbReference>
<dbReference type="InterPro" id="IPR036390">
    <property type="entry name" value="WH_DNA-bd_sf"/>
</dbReference>
<evidence type="ECO:0000259" key="4">
    <source>
        <dbReference type="PROSITE" id="PS51063"/>
    </source>
</evidence>
<evidence type="ECO:0000256" key="1">
    <source>
        <dbReference type="ARBA" id="ARBA00023015"/>
    </source>
</evidence>
<dbReference type="InterPro" id="IPR036388">
    <property type="entry name" value="WH-like_DNA-bd_sf"/>
</dbReference>
<dbReference type="SUPFAM" id="SSF51206">
    <property type="entry name" value="cAMP-binding domain-like"/>
    <property type="match status" value="1"/>
</dbReference>
<dbReference type="RefSeq" id="WP_147769647.1">
    <property type="nucleotide sequence ID" value="NZ_VRKQ01000018.1"/>
</dbReference>
<evidence type="ECO:0000313" key="5">
    <source>
        <dbReference type="EMBL" id="TXG35304.1"/>
    </source>
</evidence>
<gene>
    <name evidence="5" type="ORF">FUA22_16280</name>
</gene>